<evidence type="ECO:0000259" key="1">
    <source>
        <dbReference type="Pfam" id="PF00535"/>
    </source>
</evidence>
<dbReference type="InterPro" id="IPR029044">
    <property type="entry name" value="Nucleotide-diphossugar_trans"/>
</dbReference>
<proteinExistence type="predicted"/>
<dbReference type="PANTHER" id="PTHR22916">
    <property type="entry name" value="GLYCOSYLTRANSFERASE"/>
    <property type="match status" value="1"/>
</dbReference>
<comment type="caution">
    <text evidence="2">The sequence shown here is derived from an EMBL/GenBank/DDBJ whole genome shotgun (WGS) entry which is preliminary data.</text>
</comment>
<dbReference type="EMBL" id="WVIE01000012">
    <property type="protein sequence ID" value="NDJ18042.1"/>
    <property type="molecule type" value="Genomic_DNA"/>
</dbReference>
<dbReference type="GO" id="GO:0016758">
    <property type="term" value="F:hexosyltransferase activity"/>
    <property type="evidence" value="ECO:0007669"/>
    <property type="project" value="UniProtKB-ARBA"/>
</dbReference>
<accession>A0A8J7Z0K2</accession>
<dbReference type="PANTHER" id="PTHR22916:SF3">
    <property type="entry name" value="UDP-GLCNAC:BETAGAL BETA-1,3-N-ACETYLGLUCOSAMINYLTRANSFERASE-LIKE PROTEIN 1"/>
    <property type="match status" value="1"/>
</dbReference>
<evidence type="ECO:0000313" key="3">
    <source>
        <dbReference type="Proteomes" id="UP000646053"/>
    </source>
</evidence>
<dbReference type="RefSeq" id="WP_162423557.1">
    <property type="nucleotide sequence ID" value="NZ_WVIE01000012.1"/>
</dbReference>
<name>A0A8J7Z0K2_9CYAN</name>
<dbReference type="Gene3D" id="3.90.550.10">
    <property type="entry name" value="Spore Coat Polysaccharide Biosynthesis Protein SpsA, Chain A"/>
    <property type="match status" value="1"/>
</dbReference>
<organism evidence="2 3">
    <name type="scientific">Myxacorys almedinensis A</name>
    <dbReference type="NCBI Taxonomy" id="2690445"/>
    <lineage>
        <taxon>Bacteria</taxon>
        <taxon>Bacillati</taxon>
        <taxon>Cyanobacteriota</taxon>
        <taxon>Cyanophyceae</taxon>
        <taxon>Leptolyngbyales</taxon>
        <taxon>Leptolyngbyaceae</taxon>
        <taxon>Myxacorys</taxon>
        <taxon>Myxacorys almedinensis</taxon>
    </lineage>
</organism>
<gene>
    <name evidence="2" type="ORF">GS601_12210</name>
</gene>
<keyword evidence="3" id="KW-1185">Reference proteome</keyword>
<sequence>MDGAPLVSILINNYNYAGFVSQAIESALNQTYDRVEVVVVDDGSKDNSREVIASYGEKIVSIFKQNGGQASAFNAGFAASQGDILCFLDADDLCDFSKVSRVVEEFQKHPDAGWLFHLLQKVDSQGNALADDSNETNFSQSLFDFREKISKGQPIRTVFPATSGLCFKRYVLQQTFPMPEQLKISADNFLRLSAIHVAPGLLLNEKLAMHRIHGSNAFESRKDIAYLHAETNIQTSYYLKKRFPETKAFTNQLFAHSFGRVAGRSGFNKASQIFESKKYLEDNFSIDSWFTCSPRILYNYAKSMGSRSPK</sequence>
<protein>
    <submittedName>
        <fullName evidence="2">Glycosyltransferase</fullName>
    </submittedName>
</protein>
<dbReference type="Proteomes" id="UP000646053">
    <property type="component" value="Unassembled WGS sequence"/>
</dbReference>
<dbReference type="SUPFAM" id="SSF53448">
    <property type="entry name" value="Nucleotide-diphospho-sugar transferases"/>
    <property type="match status" value="1"/>
</dbReference>
<dbReference type="InterPro" id="IPR001173">
    <property type="entry name" value="Glyco_trans_2-like"/>
</dbReference>
<dbReference type="AlphaFoldDB" id="A0A8J7Z0K2"/>
<dbReference type="Pfam" id="PF00535">
    <property type="entry name" value="Glycos_transf_2"/>
    <property type="match status" value="1"/>
</dbReference>
<feature type="domain" description="Glycosyltransferase 2-like" evidence="1">
    <location>
        <begin position="8"/>
        <end position="160"/>
    </location>
</feature>
<evidence type="ECO:0000313" key="2">
    <source>
        <dbReference type="EMBL" id="NDJ18042.1"/>
    </source>
</evidence>
<reference evidence="2" key="1">
    <citation type="submission" date="2019-12" db="EMBL/GenBank/DDBJ databases">
        <title>High-Quality draft genome sequences of three cyanobacteria isolated from the limestone walls of the Old Cathedral of Coimbra.</title>
        <authorList>
            <person name="Tiago I."/>
            <person name="Soares F."/>
            <person name="Portugal A."/>
        </authorList>
    </citation>
    <scope>NUCLEOTIDE SEQUENCE</scope>
    <source>
        <strain evidence="2">A</strain>
    </source>
</reference>